<dbReference type="Proteomes" id="UP001283341">
    <property type="component" value="Unassembled WGS sequence"/>
</dbReference>
<reference evidence="1" key="1">
    <citation type="journal article" date="2023" name="Mol. Phylogenet. Evol.">
        <title>Genome-scale phylogeny and comparative genomics of the fungal order Sordariales.</title>
        <authorList>
            <person name="Hensen N."/>
            <person name="Bonometti L."/>
            <person name="Westerberg I."/>
            <person name="Brannstrom I.O."/>
            <person name="Guillou S."/>
            <person name="Cros-Aarteil S."/>
            <person name="Calhoun S."/>
            <person name="Haridas S."/>
            <person name="Kuo A."/>
            <person name="Mondo S."/>
            <person name="Pangilinan J."/>
            <person name="Riley R."/>
            <person name="LaButti K."/>
            <person name="Andreopoulos B."/>
            <person name="Lipzen A."/>
            <person name="Chen C."/>
            <person name="Yan M."/>
            <person name="Daum C."/>
            <person name="Ng V."/>
            <person name="Clum A."/>
            <person name="Steindorff A."/>
            <person name="Ohm R.A."/>
            <person name="Martin F."/>
            <person name="Silar P."/>
            <person name="Natvig D.O."/>
            <person name="Lalanne C."/>
            <person name="Gautier V."/>
            <person name="Ament-Velasquez S.L."/>
            <person name="Kruys A."/>
            <person name="Hutchinson M.I."/>
            <person name="Powell A.J."/>
            <person name="Barry K."/>
            <person name="Miller A.N."/>
            <person name="Grigoriev I.V."/>
            <person name="Debuchy R."/>
            <person name="Gladieux P."/>
            <person name="Hiltunen Thoren M."/>
            <person name="Johannesson H."/>
        </authorList>
    </citation>
    <scope>NUCLEOTIDE SEQUENCE</scope>
    <source>
        <strain evidence="1">CBS 118394</strain>
    </source>
</reference>
<evidence type="ECO:0000313" key="2">
    <source>
        <dbReference type="Proteomes" id="UP001283341"/>
    </source>
</evidence>
<evidence type="ECO:0000313" key="1">
    <source>
        <dbReference type="EMBL" id="KAK3321869.1"/>
    </source>
</evidence>
<organism evidence="1 2">
    <name type="scientific">Apodospora peruviana</name>
    <dbReference type="NCBI Taxonomy" id="516989"/>
    <lineage>
        <taxon>Eukaryota</taxon>
        <taxon>Fungi</taxon>
        <taxon>Dikarya</taxon>
        <taxon>Ascomycota</taxon>
        <taxon>Pezizomycotina</taxon>
        <taxon>Sordariomycetes</taxon>
        <taxon>Sordariomycetidae</taxon>
        <taxon>Sordariales</taxon>
        <taxon>Lasiosphaeriaceae</taxon>
        <taxon>Apodospora</taxon>
    </lineage>
</organism>
<protein>
    <submittedName>
        <fullName evidence="1">Uncharacterized protein</fullName>
    </submittedName>
</protein>
<reference evidence="1" key="2">
    <citation type="submission" date="2023-06" db="EMBL/GenBank/DDBJ databases">
        <authorList>
            <consortium name="Lawrence Berkeley National Laboratory"/>
            <person name="Haridas S."/>
            <person name="Hensen N."/>
            <person name="Bonometti L."/>
            <person name="Westerberg I."/>
            <person name="Brannstrom I.O."/>
            <person name="Guillou S."/>
            <person name="Cros-Aarteil S."/>
            <person name="Calhoun S."/>
            <person name="Kuo A."/>
            <person name="Mondo S."/>
            <person name="Pangilinan J."/>
            <person name="Riley R."/>
            <person name="Labutti K."/>
            <person name="Andreopoulos B."/>
            <person name="Lipzen A."/>
            <person name="Chen C."/>
            <person name="Yanf M."/>
            <person name="Daum C."/>
            <person name="Ng V."/>
            <person name="Clum A."/>
            <person name="Steindorff A."/>
            <person name="Ohm R."/>
            <person name="Martin F."/>
            <person name="Silar P."/>
            <person name="Natvig D."/>
            <person name="Lalanne C."/>
            <person name="Gautier V."/>
            <person name="Ament-Velasquez S.L."/>
            <person name="Kruys A."/>
            <person name="Hutchinson M.I."/>
            <person name="Powell A.J."/>
            <person name="Barry K."/>
            <person name="Miller A.N."/>
            <person name="Grigoriev I.V."/>
            <person name="Debuchy R."/>
            <person name="Gladieux P."/>
            <person name="Thoren M.H."/>
            <person name="Johannesson H."/>
        </authorList>
    </citation>
    <scope>NUCLEOTIDE SEQUENCE</scope>
    <source>
        <strain evidence="1">CBS 118394</strain>
    </source>
</reference>
<dbReference type="AlphaFoldDB" id="A0AAE0IBH4"/>
<proteinExistence type="predicted"/>
<keyword evidence="2" id="KW-1185">Reference proteome</keyword>
<accession>A0AAE0IBH4</accession>
<gene>
    <name evidence="1" type="ORF">B0H66DRAFT_601349</name>
</gene>
<comment type="caution">
    <text evidence="1">The sequence shown here is derived from an EMBL/GenBank/DDBJ whole genome shotgun (WGS) entry which is preliminary data.</text>
</comment>
<dbReference type="EMBL" id="JAUEDM010000003">
    <property type="protein sequence ID" value="KAK3321869.1"/>
    <property type="molecule type" value="Genomic_DNA"/>
</dbReference>
<sequence>MPPAGHAREMKAQYDSKCLGYKGSKNPAAEVAVNFVITGIEEYGSYTSMDWASSAQGWMMRALRPVINDRELRHVVMLGTHD</sequence>
<name>A0AAE0IBH4_9PEZI</name>